<evidence type="ECO:0000256" key="3">
    <source>
        <dbReference type="ARBA" id="ARBA00009045"/>
    </source>
</evidence>
<dbReference type="InterPro" id="IPR035952">
    <property type="entry name" value="Rhomboid-like_sf"/>
</dbReference>
<dbReference type="PANTHER" id="PTHR22936:SF69">
    <property type="entry name" value="RHOMBOID-LIKE PROTEIN"/>
    <property type="match status" value="1"/>
</dbReference>
<dbReference type="InterPro" id="IPR002610">
    <property type="entry name" value="Peptidase_S54_rhomboid-like"/>
</dbReference>
<feature type="domain" description="Peptidase S54 rhomboid" evidence="13">
    <location>
        <begin position="164"/>
        <end position="300"/>
    </location>
</feature>
<comment type="similarity">
    <text evidence="3 11">Belongs to the peptidase S54 family.</text>
</comment>
<dbReference type="Proteomes" id="UP000816034">
    <property type="component" value="Unassembled WGS sequence"/>
</dbReference>
<dbReference type="Gene3D" id="1.20.1540.10">
    <property type="entry name" value="Rhomboid-like"/>
    <property type="match status" value="1"/>
</dbReference>
<dbReference type="Pfam" id="PF01694">
    <property type="entry name" value="Rhomboid"/>
    <property type="match status" value="1"/>
</dbReference>
<dbReference type="GO" id="GO:0006508">
    <property type="term" value="P:proteolysis"/>
    <property type="evidence" value="ECO:0007669"/>
    <property type="project" value="UniProtKB-KW"/>
</dbReference>
<evidence type="ECO:0000256" key="9">
    <source>
        <dbReference type="ARBA" id="ARBA00022989"/>
    </source>
</evidence>
<feature type="region of interest" description="Disordered" evidence="12">
    <location>
        <begin position="38"/>
        <end position="96"/>
    </location>
</feature>
<evidence type="ECO:0000256" key="1">
    <source>
        <dbReference type="ARBA" id="ARBA00000156"/>
    </source>
</evidence>
<feature type="compositionally biased region" description="Polar residues" evidence="12">
    <location>
        <begin position="38"/>
        <end position="51"/>
    </location>
</feature>
<accession>A0AA88GI56</accession>
<feature type="transmembrane region" description="Helical" evidence="11">
    <location>
        <begin position="282"/>
        <end position="300"/>
    </location>
</feature>
<feature type="transmembrane region" description="Helical" evidence="11">
    <location>
        <begin position="230"/>
        <end position="250"/>
    </location>
</feature>
<comment type="subcellular location">
    <subcellularLocation>
        <location evidence="2 11">Membrane</location>
        <topology evidence="2 11">Multi-pass membrane protein</topology>
    </subcellularLocation>
</comment>
<reference evidence="14 15" key="1">
    <citation type="journal article" date="2018" name="BMC Genomics">
        <title>The genome of Naegleria lovaniensis, the basis for a comparative approach to unravel pathogenicity factors of the human pathogenic amoeba N. fowleri.</title>
        <authorList>
            <person name="Liechti N."/>
            <person name="Schurch N."/>
            <person name="Bruggmann R."/>
            <person name="Wittwer M."/>
        </authorList>
    </citation>
    <scope>NUCLEOTIDE SEQUENCE [LARGE SCALE GENOMIC DNA]</scope>
    <source>
        <strain evidence="14 15">ATCC 30569</strain>
    </source>
</reference>
<dbReference type="AlphaFoldDB" id="A0AA88GI56"/>
<evidence type="ECO:0000256" key="2">
    <source>
        <dbReference type="ARBA" id="ARBA00004141"/>
    </source>
</evidence>
<keyword evidence="6 11" id="KW-0812">Transmembrane</keyword>
<dbReference type="GO" id="GO:0016020">
    <property type="term" value="C:membrane"/>
    <property type="evidence" value="ECO:0007669"/>
    <property type="project" value="UniProtKB-SubCell"/>
</dbReference>
<feature type="transmembrane region" description="Helical" evidence="11">
    <location>
        <begin position="257"/>
        <end position="276"/>
    </location>
</feature>
<evidence type="ECO:0000256" key="10">
    <source>
        <dbReference type="ARBA" id="ARBA00023136"/>
    </source>
</evidence>
<evidence type="ECO:0000256" key="5">
    <source>
        <dbReference type="ARBA" id="ARBA00022670"/>
    </source>
</evidence>
<name>A0AA88GI56_NAELO</name>
<feature type="compositionally biased region" description="Polar residues" evidence="12">
    <location>
        <begin position="1"/>
        <end position="15"/>
    </location>
</feature>
<gene>
    <name evidence="14" type="ORF">C9374_008877</name>
</gene>
<comment type="catalytic activity">
    <reaction evidence="1 11">
        <text>Cleaves type-1 transmembrane domains using a catalytic dyad composed of serine and histidine that are contributed by different transmembrane domains.</text>
        <dbReference type="EC" id="3.4.21.105"/>
    </reaction>
</comment>
<keyword evidence="10 11" id="KW-0472">Membrane</keyword>
<keyword evidence="7 11" id="KW-0378">Hydrolase</keyword>
<evidence type="ECO:0000256" key="11">
    <source>
        <dbReference type="RuleBase" id="RU362115"/>
    </source>
</evidence>
<feature type="transmembrane region" description="Helical" evidence="11">
    <location>
        <begin position="103"/>
        <end position="131"/>
    </location>
</feature>
<organism evidence="14 15">
    <name type="scientific">Naegleria lovaniensis</name>
    <name type="common">Amoeba</name>
    <dbReference type="NCBI Taxonomy" id="51637"/>
    <lineage>
        <taxon>Eukaryota</taxon>
        <taxon>Discoba</taxon>
        <taxon>Heterolobosea</taxon>
        <taxon>Tetramitia</taxon>
        <taxon>Eutetramitia</taxon>
        <taxon>Vahlkampfiidae</taxon>
        <taxon>Naegleria</taxon>
    </lineage>
</organism>
<proteinExistence type="inferred from homology"/>
<comment type="function">
    <text evidence="11">Serine protease involved in intramembrane proteolysis.</text>
</comment>
<dbReference type="GeneID" id="68101331"/>
<feature type="transmembrane region" description="Helical" evidence="11">
    <location>
        <begin position="312"/>
        <end position="339"/>
    </location>
</feature>
<evidence type="ECO:0000256" key="7">
    <source>
        <dbReference type="ARBA" id="ARBA00022801"/>
    </source>
</evidence>
<keyword evidence="8 11" id="KW-0720">Serine protease</keyword>
<evidence type="ECO:0000259" key="13">
    <source>
        <dbReference type="Pfam" id="PF01694"/>
    </source>
</evidence>
<keyword evidence="9 11" id="KW-1133">Transmembrane helix</keyword>
<dbReference type="EC" id="3.4.21.105" evidence="4"/>
<dbReference type="EMBL" id="PYSW02000036">
    <property type="protein sequence ID" value="KAG2377792.1"/>
    <property type="molecule type" value="Genomic_DNA"/>
</dbReference>
<keyword evidence="15" id="KW-1185">Reference proteome</keyword>
<evidence type="ECO:0000313" key="15">
    <source>
        <dbReference type="Proteomes" id="UP000816034"/>
    </source>
</evidence>
<dbReference type="GO" id="GO:0004252">
    <property type="term" value="F:serine-type endopeptidase activity"/>
    <property type="evidence" value="ECO:0007669"/>
    <property type="project" value="InterPro"/>
</dbReference>
<dbReference type="SUPFAM" id="SSF144091">
    <property type="entry name" value="Rhomboid-like"/>
    <property type="match status" value="1"/>
</dbReference>
<feature type="transmembrane region" description="Helical" evidence="11">
    <location>
        <begin position="165"/>
        <end position="189"/>
    </location>
</feature>
<evidence type="ECO:0000256" key="4">
    <source>
        <dbReference type="ARBA" id="ARBA00013039"/>
    </source>
</evidence>
<dbReference type="PANTHER" id="PTHR22936">
    <property type="entry name" value="RHOMBOID-RELATED"/>
    <property type="match status" value="1"/>
</dbReference>
<evidence type="ECO:0000256" key="12">
    <source>
        <dbReference type="SAM" id="MobiDB-lite"/>
    </source>
</evidence>
<dbReference type="RefSeq" id="XP_044545054.1">
    <property type="nucleotide sequence ID" value="XM_044699001.1"/>
</dbReference>
<evidence type="ECO:0000256" key="6">
    <source>
        <dbReference type="ARBA" id="ARBA00022692"/>
    </source>
</evidence>
<keyword evidence="5 11" id="KW-0645">Protease</keyword>
<protein>
    <recommendedName>
        <fullName evidence="4">rhomboid protease</fullName>
        <ecNumber evidence="4">3.4.21.105</ecNumber>
    </recommendedName>
</protein>
<evidence type="ECO:0000313" key="14">
    <source>
        <dbReference type="EMBL" id="KAG2377792.1"/>
    </source>
</evidence>
<dbReference type="InterPro" id="IPR022764">
    <property type="entry name" value="Peptidase_S54_rhomboid_dom"/>
</dbReference>
<feature type="region of interest" description="Disordered" evidence="12">
    <location>
        <begin position="1"/>
        <end position="23"/>
    </location>
</feature>
<evidence type="ECO:0000256" key="8">
    <source>
        <dbReference type="ARBA" id="ARBA00022825"/>
    </source>
</evidence>
<comment type="caution">
    <text evidence="14">The sequence shown here is derived from an EMBL/GenBank/DDBJ whole genome shotgun (WGS) entry which is preliminary data.</text>
</comment>
<feature type="transmembrane region" description="Helical" evidence="11">
    <location>
        <begin position="201"/>
        <end position="224"/>
    </location>
</feature>
<sequence length="365" mass="41242">MAQQPNNGTTNQSHNQFDKDAFTERYIDELDNTSFSSFELKSQPSIQQRKPVQNYAVEYDTTKDPNLEDPMDLGEGKSKHTTDPTQLDGESQKKKKNRMTDRIISFPYWTAITCVVEVAVFVAMCIVGKGIDDPLNNPMIGPKQEIVIQFGAKVNSLIRANGADFWRFLVFMFIHQSVLILLFNLMWLLSTVRKTEGVWKFPRMAVIYMLSGIGGGLLSSVFSYDQISTGSTSCIVGIISASLAELILNWDVVFNPFKLLFSVIMQLLIFFIIGLLPTVDQFAHIGGFICGFLSGVMLCARKQKPDLEKRWAKFAIIVARVVAAVLLVIYFALFFPIFYGVIPMKCEACYWLDPTWAMYFGDNDE</sequence>